<dbReference type="eggNOG" id="KOG3169">
    <property type="taxonomic scope" value="Eukaryota"/>
</dbReference>
<comment type="subunit">
    <text evidence="6">Component of the Mediator complex.</text>
</comment>
<proteinExistence type="inferred from homology"/>
<dbReference type="PANTHER" id="PTHR13104">
    <property type="entry name" value="MED-6-RELATED"/>
    <property type="match status" value="1"/>
</dbReference>
<dbReference type="InterPro" id="IPR007018">
    <property type="entry name" value="Mediator_Med6"/>
</dbReference>
<accession>A0A1X7UXR5</accession>
<keyword evidence="3 6" id="KW-0805">Transcription regulation</keyword>
<dbReference type="Pfam" id="PF04934">
    <property type="entry name" value="Med6"/>
    <property type="match status" value="1"/>
</dbReference>
<dbReference type="STRING" id="400682.A0A1X7UXR5"/>
<evidence type="ECO:0000256" key="2">
    <source>
        <dbReference type="ARBA" id="ARBA00007526"/>
    </source>
</evidence>
<dbReference type="InParanoid" id="A0A1X7UXR5"/>
<evidence type="ECO:0000256" key="6">
    <source>
        <dbReference type="RuleBase" id="RU364143"/>
    </source>
</evidence>
<comment type="subcellular location">
    <subcellularLocation>
        <location evidence="1 6">Nucleus</location>
    </subcellularLocation>
</comment>
<dbReference type="GO" id="GO:0016592">
    <property type="term" value="C:mediator complex"/>
    <property type="evidence" value="ECO:0007669"/>
    <property type="project" value="InterPro"/>
</dbReference>
<comment type="function">
    <text evidence="6">Component of the Mediator complex, a coactivator involved in the regulated transcription of nearly all RNA polymerase II-dependent genes. Mediator functions as a bridge to convey information from gene-specific regulatory proteins to the basal RNA polymerase II transcription machinery. Mediator is recruited to promoters by direct interactions with regulatory proteins and serves as a scaffold for the assembly of a functional preinitiation complex with RNA polymerase II and the general transcription factors.</text>
</comment>
<keyword evidence="6" id="KW-0010">Activator</keyword>
<evidence type="ECO:0000256" key="7">
    <source>
        <dbReference type="SAM" id="MobiDB-lite"/>
    </source>
</evidence>
<sequence>MASNNKLMMSWHDRSWIPNLNQDNIMDYFSQRSNPFYDRTCNNEVIRMQRGDPSHLVNMTGIEYSLFLVQEPVLYVIKKVHRQSPEKVIPLANYYVLGGVVYQCPDLHSVINSRLLSSLHLIHQAFEEAQSYARYGPSQGYYWKFPGDSEETTSQTTSKTKNEPSEMQRKRVDGLLLELIKQFPPKVVQPKEDGKPLPSAPGVTVRGESVDSKTVPQAPNAKQPAAPPISINSEIKLPDTKRKKLN</sequence>
<evidence type="ECO:0000256" key="4">
    <source>
        <dbReference type="ARBA" id="ARBA00023163"/>
    </source>
</evidence>
<feature type="region of interest" description="Disordered" evidence="7">
    <location>
        <begin position="187"/>
        <end position="246"/>
    </location>
</feature>
<reference evidence="8" key="1">
    <citation type="submission" date="2017-05" db="UniProtKB">
        <authorList>
            <consortium name="EnsemblMetazoa"/>
        </authorList>
    </citation>
    <scope>IDENTIFICATION</scope>
</reference>
<dbReference type="Gene3D" id="3.10.450.580">
    <property type="entry name" value="Mediator complex, subunit Med6"/>
    <property type="match status" value="1"/>
</dbReference>
<dbReference type="AlphaFoldDB" id="A0A1X7UXR5"/>
<dbReference type="GO" id="GO:0003712">
    <property type="term" value="F:transcription coregulator activity"/>
    <property type="evidence" value="ECO:0007669"/>
    <property type="project" value="InterPro"/>
</dbReference>
<keyword evidence="5 6" id="KW-0539">Nucleus</keyword>
<gene>
    <name evidence="6" type="primary">MED6</name>
</gene>
<evidence type="ECO:0000313" key="8">
    <source>
        <dbReference type="EnsemblMetazoa" id="Aqu2.1.32491_001"/>
    </source>
</evidence>
<evidence type="ECO:0000256" key="1">
    <source>
        <dbReference type="ARBA" id="ARBA00004123"/>
    </source>
</evidence>
<feature type="compositionally biased region" description="Basic and acidic residues" evidence="7">
    <location>
        <begin position="160"/>
        <end position="169"/>
    </location>
</feature>
<name>A0A1X7UXR5_AMPQE</name>
<protein>
    <recommendedName>
        <fullName evidence="6">Mediator of RNA polymerase II transcription subunit 6</fullName>
    </recommendedName>
    <alternativeName>
        <fullName evidence="6">Mediator complex subunit 6</fullName>
    </alternativeName>
</protein>
<evidence type="ECO:0000256" key="3">
    <source>
        <dbReference type="ARBA" id="ARBA00023015"/>
    </source>
</evidence>
<feature type="region of interest" description="Disordered" evidence="7">
    <location>
        <begin position="146"/>
        <end position="169"/>
    </location>
</feature>
<dbReference type="InterPro" id="IPR038566">
    <property type="entry name" value="Mediator_Med6_sf"/>
</dbReference>
<organism evidence="8">
    <name type="scientific">Amphimedon queenslandica</name>
    <name type="common">Sponge</name>
    <dbReference type="NCBI Taxonomy" id="400682"/>
    <lineage>
        <taxon>Eukaryota</taxon>
        <taxon>Metazoa</taxon>
        <taxon>Porifera</taxon>
        <taxon>Demospongiae</taxon>
        <taxon>Heteroscleromorpha</taxon>
        <taxon>Haplosclerida</taxon>
        <taxon>Niphatidae</taxon>
        <taxon>Amphimedon</taxon>
    </lineage>
</organism>
<evidence type="ECO:0000256" key="5">
    <source>
        <dbReference type="ARBA" id="ARBA00023242"/>
    </source>
</evidence>
<comment type="similarity">
    <text evidence="2 6">Belongs to the Mediator complex subunit 6 family.</text>
</comment>
<dbReference type="GO" id="GO:0006357">
    <property type="term" value="P:regulation of transcription by RNA polymerase II"/>
    <property type="evidence" value="ECO:0007669"/>
    <property type="project" value="InterPro"/>
</dbReference>
<dbReference type="EnsemblMetazoa" id="Aqu2.1.32491_001">
    <property type="protein sequence ID" value="Aqu2.1.32491_001"/>
    <property type="gene ID" value="Aqu2.1.32491"/>
</dbReference>
<keyword evidence="4 6" id="KW-0804">Transcription</keyword>
<dbReference type="OrthoDB" id="344220at2759"/>